<feature type="domain" description="Protein kinase" evidence="8">
    <location>
        <begin position="18"/>
        <end position="273"/>
    </location>
</feature>
<proteinExistence type="predicted"/>
<feature type="transmembrane region" description="Helical" evidence="7">
    <location>
        <begin position="316"/>
        <end position="338"/>
    </location>
</feature>
<feature type="repeat" description="TPR" evidence="6">
    <location>
        <begin position="712"/>
        <end position="745"/>
    </location>
</feature>
<evidence type="ECO:0000256" key="1">
    <source>
        <dbReference type="ARBA" id="ARBA00012513"/>
    </source>
</evidence>
<dbReference type="eggNOG" id="COG0515">
    <property type="taxonomic scope" value="Bacteria"/>
</dbReference>
<keyword evidence="5" id="KW-0067">ATP-binding</keyword>
<keyword evidence="10" id="KW-1185">Reference proteome</keyword>
<keyword evidence="2 9" id="KW-0808">Transferase</keyword>
<dbReference type="Gene3D" id="1.10.510.10">
    <property type="entry name" value="Transferase(Phosphotransferase) domain 1"/>
    <property type="match status" value="1"/>
</dbReference>
<feature type="repeat" description="TPR" evidence="6">
    <location>
        <begin position="608"/>
        <end position="641"/>
    </location>
</feature>
<dbReference type="PANTHER" id="PTHR43671">
    <property type="entry name" value="SERINE/THREONINE-PROTEIN KINASE NEK"/>
    <property type="match status" value="1"/>
</dbReference>
<gene>
    <name evidence="9" type="ordered locus">ACP_0184</name>
</gene>
<dbReference type="eggNOG" id="COG0457">
    <property type="taxonomic scope" value="Bacteria"/>
</dbReference>
<dbReference type="EC" id="2.7.11.1" evidence="1"/>
<protein>
    <recommendedName>
        <fullName evidence="1">non-specific serine/threonine protein kinase</fullName>
        <ecNumber evidence="1">2.7.11.1</ecNumber>
    </recommendedName>
</protein>
<evidence type="ECO:0000256" key="2">
    <source>
        <dbReference type="ARBA" id="ARBA00022679"/>
    </source>
</evidence>
<dbReference type="SMART" id="SM00028">
    <property type="entry name" value="TPR"/>
    <property type="match status" value="7"/>
</dbReference>
<dbReference type="Pfam" id="PF13176">
    <property type="entry name" value="TPR_7"/>
    <property type="match status" value="1"/>
</dbReference>
<dbReference type="STRING" id="240015.ACP_0184"/>
<dbReference type="HOGENOM" id="CLU_013589_0_0_0"/>
<dbReference type="AlphaFoldDB" id="C1F8Q5"/>
<dbReference type="SUPFAM" id="SSF48452">
    <property type="entry name" value="TPR-like"/>
    <property type="match status" value="1"/>
</dbReference>
<keyword evidence="4 9" id="KW-0418">Kinase</keyword>
<dbReference type="PROSITE" id="PS50005">
    <property type="entry name" value="TPR"/>
    <property type="match status" value="4"/>
</dbReference>
<keyword evidence="9" id="KW-0723">Serine/threonine-protein kinase</keyword>
<dbReference type="InterPro" id="IPR011009">
    <property type="entry name" value="Kinase-like_dom_sf"/>
</dbReference>
<dbReference type="GO" id="GO:0005524">
    <property type="term" value="F:ATP binding"/>
    <property type="evidence" value="ECO:0007669"/>
    <property type="project" value="UniProtKB-KW"/>
</dbReference>
<dbReference type="Pfam" id="PF13414">
    <property type="entry name" value="TPR_11"/>
    <property type="match status" value="2"/>
</dbReference>
<evidence type="ECO:0000259" key="8">
    <source>
        <dbReference type="PROSITE" id="PS50011"/>
    </source>
</evidence>
<evidence type="ECO:0000256" key="3">
    <source>
        <dbReference type="ARBA" id="ARBA00022741"/>
    </source>
</evidence>
<dbReference type="Gene3D" id="1.25.40.10">
    <property type="entry name" value="Tetratricopeptide repeat domain"/>
    <property type="match status" value="3"/>
</dbReference>
<dbReference type="InterPro" id="IPR019734">
    <property type="entry name" value="TPR_rpt"/>
</dbReference>
<dbReference type="EMBL" id="CP001472">
    <property type="protein sequence ID" value="ACO32440.1"/>
    <property type="molecule type" value="Genomic_DNA"/>
</dbReference>
<evidence type="ECO:0000256" key="5">
    <source>
        <dbReference type="ARBA" id="ARBA00022840"/>
    </source>
</evidence>
<dbReference type="InterPro" id="IPR008271">
    <property type="entry name" value="Ser/Thr_kinase_AS"/>
</dbReference>
<keyword evidence="7" id="KW-0812">Transmembrane</keyword>
<accession>C1F8Q5</accession>
<sequence>MRESFQSFSAGEIVAENYRVLDVAGVGGMGTVLRAFDQRLQRMVALKFLPADTGIHSSDKERLLREARTASTLDHPNLGLVYGMEQTSDGRTFLVMPFYDGGPLTDWIRRRQPSLSDKLQLALQIARGLGEAHAQGIVHRDIKPSNIMMSAEDVPKIVDFGLAYILTGETVSRTETSGTVAYMAPEQAMGRPVDGRCDIWALGVVMAEMLTGRHPFHRETLAGILYAILHDAPQHLDVLPPDLQTILFRMLSKDPAGRYGSCQVLMQDLETLLAQMPDPSQPSLPPSTHGQAELRRVRDSASRFTQEDGRFPRRGAALAAGAAAILVVALCVLLIPAARHALRGIFASAPEQQHVAVLPFSGVESTPDQAALAAGLMESLTNRLANLSTRNPSLWVVPASEVRRRKINAPGAALKELGTNLVVEGSVQRSGLSTSLQVELIDAAHLRELGSVTLNSTDGDVASLETRAVASLARMMHVHMPSVSGDSAGSASPVAYQDYLTALGYVERYDQAGNLDKAINLLQQAVQSDPAFALGYAELGFADWTKYSMQPNEQWLRQAQANCMRAIQLDSSLPASYVTLGNVYRAQGKQDLALEQFQRAMQLDPRNADALDGLARVHENAGRFQDAKAEFVRAANLQPDSWDGYNALGMFYDRQGKYPQAIAAYQSARAITPDNATVLLNLAGAYEDQGDPASLHKAEGLLRRSLALHPTYAGWANLGNLYYLEHRFPEAVDALRRALQFNAANYLVWDDLRGSCEWVKDKACVQSTSEKEKQMLRTYVKNHPHDAVAVVSYADLLAQAGQNSLAHNYIQTALAISPDDPSTLEAVAVVYENLGNRKEAVRYLNQALRKGYSRNQALSDPEAQSLLQDPSVHFPQK</sequence>
<evidence type="ECO:0000256" key="7">
    <source>
        <dbReference type="SAM" id="Phobius"/>
    </source>
</evidence>
<keyword evidence="3" id="KW-0547">Nucleotide-binding</keyword>
<dbReference type="PROSITE" id="PS50011">
    <property type="entry name" value="PROTEIN_KINASE_DOM"/>
    <property type="match status" value="1"/>
</dbReference>
<feature type="repeat" description="TPR" evidence="6">
    <location>
        <begin position="642"/>
        <end position="675"/>
    </location>
</feature>
<dbReference type="PROSITE" id="PS00108">
    <property type="entry name" value="PROTEIN_KINASE_ST"/>
    <property type="match status" value="1"/>
</dbReference>
<dbReference type="Pfam" id="PF00069">
    <property type="entry name" value="Pkinase"/>
    <property type="match status" value="1"/>
</dbReference>
<feature type="repeat" description="TPR" evidence="6">
    <location>
        <begin position="574"/>
        <end position="607"/>
    </location>
</feature>
<reference evidence="9 10" key="1">
    <citation type="journal article" date="2009" name="Appl. Environ. Microbiol.">
        <title>Three genomes from the phylum Acidobacteria provide insight into the lifestyles of these microorganisms in soils.</title>
        <authorList>
            <person name="Ward N.L."/>
            <person name="Challacombe J.F."/>
            <person name="Janssen P.H."/>
            <person name="Henrissat B."/>
            <person name="Coutinho P.M."/>
            <person name="Wu M."/>
            <person name="Xie G."/>
            <person name="Haft D.H."/>
            <person name="Sait M."/>
            <person name="Badger J."/>
            <person name="Barabote R.D."/>
            <person name="Bradley B."/>
            <person name="Brettin T.S."/>
            <person name="Brinkac L.M."/>
            <person name="Bruce D."/>
            <person name="Creasy T."/>
            <person name="Daugherty S.C."/>
            <person name="Davidsen T.M."/>
            <person name="DeBoy R.T."/>
            <person name="Detter J.C."/>
            <person name="Dodson R.J."/>
            <person name="Durkin A.S."/>
            <person name="Ganapathy A."/>
            <person name="Gwinn-Giglio M."/>
            <person name="Han C.S."/>
            <person name="Khouri H."/>
            <person name="Kiss H."/>
            <person name="Kothari S.P."/>
            <person name="Madupu R."/>
            <person name="Nelson K.E."/>
            <person name="Nelson W.C."/>
            <person name="Paulsen I."/>
            <person name="Penn K."/>
            <person name="Ren Q."/>
            <person name="Rosovitz M.J."/>
            <person name="Selengut J.D."/>
            <person name="Shrivastava S."/>
            <person name="Sullivan S.A."/>
            <person name="Tapia R."/>
            <person name="Thompson L.S."/>
            <person name="Watkins K.L."/>
            <person name="Yang Q."/>
            <person name="Yu C."/>
            <person name="Zafar N."/>
            <person name="Zhou L."/>
            <person name="Kuske C.R."/>
        </authorList>
    </citation>
    <scope>NUCLEOTIDE SEQUENCE [LARGE SCALE GENOMIC DNA]</scope>
    <source>
        <strain evidence="10">ATCC 51196 / DSM 11244 / BCRC 80197 / JCM 7670 / NBRC 15755 / NCIMB 13165 / 161</strain>
    </source>
</reference>
<keyword evidence="7" id="KW-1133">Transmembrane helix</keyword>
<dbReference type="eggNOG" id="COG5616">
    <property type="taxonomic scope" value="Bacteria"/>
</dbReference>
<dbReference type="KEGG" id="aca:ACP_0184"/>
<keyword evidence="7" id="KW-0472">Membrane</keyword>
<dbReference type="RefSeq" id="WP_012680587.1">
    <property type="nucleotide sequence ID" value="NC_012483.1"/>
</dbReference>
<dbReference type="PANTHER" id="PTHR43671:SF13">
    <property type="entry name" value="SERINE_THREONINE-PROTEIN KINASE NEK2"/>
    <property type="match status" value="1"/>
</dbReference>
<dbReference type="PROSITE" id="PS50293">
    <property type="entry name" value="TPR_REGION"/>
    <property type="match status" value="1"/>
</dbReference>
<evidence type="ECO:0000313" key="10">
    <source>
        <dbReference type="Proteomes" id="UP000002207"/>
    </source>
</evidence>
<dbReference type="CDD" id="cd14014">
    <property type="entry name" value="STKc_PknB_like"/>
    <property type="match status" value="1"/>
</dbReference>
<dbReference type="InterPro" id="IPR050660">
    <property type="entry name" value="NEK_Ser/Thr_kinase"/>
</dbReference>
<evidence type="ECO:0000256" key="4">
    <source>
        <dbReference type="ARBA" id="ARBA00022777"/>
    </source>
</evidence>
<name>C1F8Q5_ACIC5</name>
<dbReference type="SUPFAM" id="SSF56112">
    <property type="entry name" value="Protein kinase-like (PK-like)"/>
    <property type="match status" value="1"/>
</dbReference>
<dbReference type="Proteomes" id="UP000002207">
    <property type="component" value="Chromosome"/>
</dbReference>
<dbReference type="InterPro" id="IPR000719">
    <property type="entry name" value="Prot_kinase_dom"/>
</dbReference>
<evidence type="ECO:0000313" key="9">
    <source>
        <dbReference type="EMBL" id="ACO32440.1"/>
    </source>
</evidence>
<dbReference type="SMART" id="SM00220">
    <property type="entry name" value="S_TKc"/>
    <property type="match status" value="1"/>
</dbReference>
<organism evidence="9 10">
    <name type="scientific">Acidobacterium capsulatum (strain ATCC 51196 / DSM 11244 / BCRC 80197 / JCM 7670 / NBRC 15755 / NCIMB 13165 / 161)</name>
    <dbReference type="NCBI Taxonomy" id="240015"/>
    <lineage>
        <taxon>Bacteria</taxon>
        <taxon>Pseudomonadati</taxon>
        <taxon>Acidobacteriota</taxon>
        <taxon>Terriglobia</taxon>
        <taxon>Terriglobales</taxon>
        <taxon>Acidobacteriaceae</taxon>
        <taxon>Acidobacterium</taxon>
    </lineage>
</organism>
<dbReference type="InterPro" id="IPR011990">
    <property type="entry name" value="TPR-like_helical_dom_sf"/>
</dbReference>
<dbReference type="InParanoid" id="C1F8Q5"/>
<evidence type="ECO:0000256" key="6">
    <source>
        <dbReference type="PROSITE-ProRule" id="PRU00339"/>
    </source>
</evidence>
<dbReference type="OrthoDB" id="9801841at2"/>
<keyword evidence="6" id="KW-0802">TPR repeat</keyword>
<dbReference type="GO" id="GO:0004674">
    <property type="term" value="F:protein serine/threonine kinase activity"/>
    <property type="evidence" value="ECO:0007669"/>
    <property type="project" value="UniProtKB-KW"/>
</dbReference>
<dbReference type="Gene3D" id="3.30.200.20">
    <property type="entry name" value="Phosphorylase Kinase, domain 1"/>
    <property type="match status" value="1"/>
</dbReference>